<dbReference type="SUPFAM" id="SSF52540">
    <property type="entry name" value="P-loop containing nucleoside triphosphate hydrolases"/>
    <property type="match status" value="1"/>
</dbReference>
<dbReference type="PROSITE" id="PS00211">
    <property type="entry name" value="ABC_TRANSPORTER_1"/>
    <property type="match status" value="1"/>
</dbReference>
<dbReference type="SMART" id="SM00382">
    <property type="entry name" value="AAA"/>
    <property type="match status" value="1"/>
</dbReference>
<proteinExistence type="predicted"/>
<dbReference type="InterPro" id="IPR027417">
    <property type="entry name" value="P-loop_NTPase"/>
</dbReference>
<dbReference type="InterPro" id="IPR003439">
    <property type="entry name" value="ABC_transporter-like_ATP-bd"/>
</dbReference>
<evidence type="ECO:0000256" key="1">
    <source>
        <dbReference type="ARBA" id="ARBA00022448"/>
    </source>
</evidence>
<dbReference type="AlphaFoldDB" id="A0A0U1L3C1"/>
<dbReference type="InterPro" id="IPR017871">
    <property type="entry name" value="ABC_transporter-like_CS"/>
</dbReference>
<accession>A0A0U1L3C1</accession>
<feature type="domain" description="ABC transporter" evidence="4">
    <location>
        <begin position="2"/>
        <end position="225"/>
    </location>
</feature>
<dbReference type="GO" id="GO:0016887">
    <property type="term" value="F:ATP hydrolysis activity"/>
    <property type="evidence" value="ECO:0007669"/>
    <property type="project" value="InterPro"/>
</dbReference>
<dbReference type="Pfam" id="PF00005">
    <property type="entry name" value="ABC_tran"/>
    <property type="match status" value="1"/>
</dbReference>
<dbReference type="PANTHER" id="PTHR42781:SF4">
    <property type="entry name" value="SPERMIDINE_PUTRESCINE IMPORT ATP-BINDING PROTEIN POTA"/>
    <property type="match status" value="1"/>
</dbReference>
<evidence type="ECO:0000313" key="6">
    <source>
        <dbReference type="Proteomes" id="UP000049855"/>
    </source>
</evidence>
<gene>
    <name evidence="5" type="ORF">SpAn4DRAFT_0654</name>
</gene>
<evidence type="ECO:0000256" key="2">
    <source>
        <dbReference type="ARBA" id="ARBA00022741"/>
    </source>
</evidence>
<keyword evidence="6" id="KW-1185">Reference proteome</keyword>
<sequence length="227" mass="25957">MLQVMIKKKLADFMLDIEFTVENNILVLFGHSGAGKTTILRAIAGLLRPDEGTIIHNEHILFSSTDRTFVPPQFRRVGYMFQEFALFPHMNVRENIWYGVKQHDSKSQELYERLLGLLRIEHLATRFIDRLSGGEKQRVALARALMAEPAILLLDEPLSALDSDTRLELQAELKKIQQIWNIPFVLVTHDLSEAKTLGDQFLFLEKGRKMGSPALRPSEFLQCQNIG</sequence>
<evidence type="ECO:0000256" key="3">
    <source>
        <dbReference type="ARBA" id="ARBA00022840"/>
    </source>
</evidence>
<reference evidence="6" key="1">
    <citation type="submission" date="2015-03" db="EMBL/GenBank/DDBJ databases">
        <authorList>
            <person name="Nijsse Bart"/>
        </authorList>
    </citation>
    <scope>NUCLEOTIDE SEQUENCE [LARGE SCALE GENOMIC DNA]</scope>
</reference>
<dbReference type="Gene3D" id="3.40.50.300">
    <property type="entry name" value="P-loop containing nucleotide triphosphate hydrolases"/>
    <property type="match status" value="1"/>
</dbReference>
<evidence type="ECO:0000313" key="5">
    <source>
        <dbReference type="EMBL" id="CQR74192.1"/>
    </source>
</evidence>
<name>A0A0U1L3C1_9FIRM</name>
<dbReference type="InterPro" id="IPR003593">
    <property type="entry name" value="AAA+_ATPase"/>
</dbReference>
<dbReference type="InterPro" id="IPR050093">
    <property type="entry name" value="ABC_SmlMolc_Importer"/>
</dbReference>
<dbReference type="GO" id="GO:0005524">
    <property type="term" value="F:ATP binding"/>
    <property type="evidence" value="ECO:0007669"/>
    <property type="project" value="UniProtKB-KW"/>
</dbReference>
<dbReference type="EMBL" id="CTRP01000014">
    <property type="protein sequence ID" value="CQR74192.1"/>
    <property type="molecule type" value="Genomic_DNA"/>
</dbReference>
<keyword evidence="1" id="KW-0813">Transport</keyword>
<keyword evidence="3 5" id="KW-0067">ATP-binding</keyword>
<dbReference type="PANTHER" id="PTHR42781">
    <property type="entry name" value="SPERMIDINE/PUTRESCINE IMPORT ATP-BINDING PROTEIN POTA"/>
    <property type="match status" value="1"/>
</dbReference>
<dbReference type="Proteomes" id="UP000049855">
    <property type="component" value="Unassembled WGS sequence"/>
</dbReference>
<evidence type="ECO:0000259" key="4">
    <source>
        <dbReference type="PROSITE" id="PS50893"/>
    </source>
</evidence>
<keyword evidence="2" id="KW-0547">Nucleotide-binding</keyword>
<dbReference type="RefSeq" id="WP_021170202.1">
    <property type="nucleotide sequence ID" value="NZ_CTRP01000014.1"/>
</dbReference>
<protein>
    <submittedName>
        <fullName evidence="5">Molybdenum transport ATP-binding protein ModC (TC 3.A.1.8.1)</fullName>
    </submittedName>
</protein>
<organism evidence="5 6">
    <name type="scientific">Sporomusa ovata</name>
    <dbReference type="NCBI Taxonomy" id="2378"/>
    <lineage>
        <taxon>Bacteria</taxon>
        <taxon>Bacillati</taxon>
        <taxon>Bacillota</taxon>
        <taxon>Negativicutes</taxon>
        <taxon>Selenomonadales</taxon>
        <taxon>Sporomusaceae</taxon>
        <taxon>Sporomusa</taxon>
    </lineage>
</organism>
<dbReference type="PROSITE" id="PS50893">
    <property type="entry name" value="ABC_TRANSPORTER_2"/>
    <property type="match status" value="1"/>
</dbReference>